<keyword evidence="2" id="KW-1185">Reference proteome</keyword>
<reference evidence="1 2" key="1">
    <citation type="journal article" date="2005" name="DNA Res.">
        <title>Complete genome sequence of the facultative anaerobic magnetotactic bacterium Magnetospirillum sp. strain AMB-1.</title>
        <authorList>
            <person name="Matsunaga T."/>
            <person name="Okamura Y."/>
            <person name="Fukuda Y."/>
            <person name="Wahyudi A.T."/>
            <person name="Murase Y."/>
            <person name="Takeyama H."/>
        </authorList>
    </citation>
    <scope>NUCLEOTIDE SEQUENCE [LARGE SCALE GENOMIC DNA]</scope>
    <source>
        <strain evidence="2">ATCC 700264 / AMB-1</strain>
    </source>
</reference>
<evidence type="ECO:0000313" key="1">
    <source>
        <dbReference type="EMBL" id="BAE51743.1"/>
    </source>
</evidence>
<dbReference type="EMBL" id="AP007255">
    <property type="protein sequence ID" value="BAE51743.1"/>
    <property type="molecule type" value="Genomic_DNA"/>
</dbReference>
<sequence>MTPSWPRSMTVLSPWKGGRRPSMSKTRLAAAIEAALRDEARYAARLQERGDFGLAKLALAAIAEIRTAVNASAAGDDQTHAARLGTALETARVGYLSLWEDEDGIGTSTFLRIRDLVDTAT</sequence>
<dbReference type="HOGENOM" id="CLU_2035256_0_0_5"/>
<organism evidence="1 2">
    <name type="scientific">Paramagnetospirillum magneticum (strain ATCC 700264 / AMB-1)</name>
    <name type="common">Magnetospirillum magneticum</name>
    <dbReference type="NCBI Taxonomy" id="342108"/>
    <lineage>
        <taxon>Bacteria</taxon>
        <taxon>Pseudomonadati</taxon>
        <taxon>Pseudomonadota</taxon>
        <taxon>Alphaproteobacteria</taxon>
        <taxon>Rhodospirillales</taxon>
        <taxon>Magnetospirillaceae</taxon>
        <taxon>Paramagnetospirillum</taxon>
    </lineage>
</organism>
<protein>
    <submittedName>
        <fullName evidence="1">Uncharacterized protein</fullName>
    </submittedName>
</protein>
<dbReference type="KEGG" id="mag:amb2939"/>
<gene>
    <name evidence="1" type="ordered locus">amb2939</name>
</gene>
<name>Q2W332_PARM1</name>
<dbReference type="AlphaFoldDB" id="Q2W332"/>
<accession>Q2W332</accession>
<dbReference type="STRING" id="342108.amb2939"/>
<proteinExistence type="predicted"/>
<dbReference type="Proteomes" id="UP000007058">
    <property type="component" value="Chromosome"/>
</dbReference>
<evidence type="ECO:0000313" key="2">
    <source>
        <dbReference type="Proteomes" id="UP000007058"/>
    </source>
</evidence>